<feature type="region of interest" description="Disordered" evidence="4">
    <location>
        <begin position="1317"/>
        <end position="1336"/>
    </location>
</feature>
<dbReference type="InterPro" id="IPR051740">
    <property type="entry name" value="DRBM-containing_protein"/>
</dbReference>
<sequence>MLMLQYSKHGECILQEIGAAFRGEHQADLEIICDGSKNALRAHKLVLAAASPLIRNILEDTPCHLNDGLTTIHFPDIHISFFRLLLDFLYSGQTYVPVHELEQLQDLLALLQIKPNIWRSGDSKKDIVNNSQKLDSCNEGGLNLISKNNNNNSSNNRNRTTSSNYAINNNELPSDDIDPPAIKSERIVRSSSRSHGDAEHEKLDEQEKTDDSQESASENEGDNNNNEDDEREEGEIYEDDPSKSNEVIEKSKHYKKKKRRRRKREMTLKSDQSQQIEDDEDDEMTTINDDPLVSASQRRHSSSSDPVNLSITHKQHQPDDSDDANIDVETISNAPTKSLMPTRYLDPYRLKRKALYNNPSEHENLLLKALPEHDLLQNSSVENYVVTPHRKRRPGFHNSPAQNPPFVPSYLEDLRQPHKNFLTQSLSAPPAYLSGDFDYMDRREISSPQPSSQQRTCYPTDFPNHKNNNNSLNDNRRRHLGDDSAGQSSPHLPPPPSFYPWPHGPSAANLAAAAALAAALPGGQHDLLGLTQSALQQQQQENEHSHHHSRSNNPNSSSSGNSNSNNPKSRVSIGNLRKNDSSPSYNASNPSISDQRITTPATAKHAQSTKSTKCYLYGEYKMNHHHYQQRINQQIQQQLPSQIHGNRSNVNGLNNHQHQVPPPIIPKQHLHQNIATLNQKPPHHVSNHTTPNSQIQPLQRLSYEKSATAAVQTSNNLKRESNTTISVPATVTLSSNNSSIVTVQPQTTLVAHSIPVASSHLHHNANLTTLSKPHPSVSSSETKVELKTPIVSANQETANSLASNAAVGISQSIALNDSSSGGENTEQGLESIANTKEKTPMCLVNELARFNKIQHQYRLISEQGPAHKKRFTVILKLGDEEYAAEGLSIKKAQHSAAKDAILKTVYKHPPLKTNRQLKGVQVCNKSHSGNITPTVELNALAMKRGEPTVYTVYTSNPALHGIPQIQAPGGQQFTNPPPLFVPRGSNLYQPRRGFSNQRNSGSFSTNSRASGHFNSTETFYVVLQVGSRTFSGMGPTQQAARHDAAARALEVLKPLTIETENLPNKITTGCSSENDSETGQDTLINLDIKSPISIVHEMALKRKLSVSFEVQNEKGPPHMKVYTTLCKVGSIVTEGEGNGKKLSKKKAAEKMVEELKKLPPLSPIEEPTNNRLNTKIRRKQQQQQQLQQAPMIKKKSRNLIKEKLETSGGTSDEINPISQLIQIQQARKEKEPVYTVIDERGTARRREFVIEVLAGGMTASGTGPNKKLAKKIAAENLLILMGIGKVTASGENSSKEKPRDEVVEKGKKVQFIEPDLPKKTAKTITPTPTNSNGRQIVPGILLVTASTSDNFSTPTKSSTSGKTSSSSEVVLEKSSTSPSSTTSNHDSGIGESGVSPRDQLNYLAQLIGFTVSYSDFPKGNHTEFLSLVTLSTDPPHMSHGSGSSVDESRDHAALKALSVLSELGLDNVKPKAK</sequence>
<keyword evidence="1" id="KW-0677">Repeat</keyword>
<dbReference type="Pfam" id="PF16482">
    <property type="entry name" value="Staufen_C"/>
    <property type="match status" value="1"/>
</dbReference>
<dbReference type="PANTHER" id="PTHR46054">
    <property type="entry name" value="MATERNAL EFFECT PROTEIN STAUFEN"/>
    <property type="match status" value="1"/>
</dbReference>
<dbReference type="GO" id="GO:0032839">
    <property type="term" value="C:dendrite cytoplasm"/>
    <property type="evidence" value="ECO:0007669"/>
    <property type="project" value="GOC"/>
</dbReference>
<feature type="region of interest" description="Disordered" evidence="4">
    <location>
        <begin position="1348"/>
        <end position="1394"/>
    </location>
</feature>
<dbReference type="InterPro" id="IPR014720">
    <property type="entry name" value="dsRBD_dom"/>
</dbReference>
<feature type="domain" description="DRBM" evidence="6">
    <location>
        <begin position="1017"/>
        <end position="1054"/>
    </location>
</feature>
<feature type="domain" description="DRBM" evidence="6">
    <location>
        <begin position="839"/>
        <end position="906"/>
    </location>
</feature>
<evidence type="ECO:0000313" key="8">
    <source>
        <dbReference type="Proteomes" id="UP000183832"/>
    </source>
</evidence>
<dbReference type="InterPro" id="IPR011333">
    <property type="entry name" value="SKP1/BTB/POZ_sf"/>
</dbReference>
<dbReference type="FunFam" id="3.30.160.20:FF:000073">
    <property type="entry name" value="Double-stranded RNA-binding protein Staufen homolog"/>
    <property type="match status" value="1"/>
</dbReference>
<dbReference type="EMBL" id="CVRI01000035">
    <property type="protein sequence ID" value="CRK92730.1"/>
    <property type="molecule type" value="Genomic_DNA"/>
</dbReference>
<feature type="region of interest" description="Disordered" evidence="4">
    <location>
        <begin position="534"/>
        <end position="609"/>
    </location>
</feature>
<dbReference type="Gene3D" id="3.30.710.10">
    <property type="entry name" value="Potassium Channel Kv1.1, Chain A"/>
    <property type="match status" value="1"/>
</dbReference>
<dbReference type="GO" id="GO:0005886">
    <property type="term" value="C:plasma membrane"/>
    <property type="evidence" value="ECO:0007669"/>
    <property type="project" value="TreeGrafter"/>
</dbReference>
<proteinExistence type="predicted"/>
<dbReference type="CDD" id="cd19861">
    <property type="entry name" value="DSRM_STAU_rpt5"/>
    <property type="match status" value="1"/>
</dbReference>
<feature type="compositionally biased region" description="Acidic residues" evidence="4">
    <location>
        <begin position="217"/>
        <end position="239"/>
    </location>
</feature>
<dbReference type="GO" id="GO:0003729">
    <property type="term" value="F:mRNA binding"/>
    <property type="evidence" value="ECO:0007669"/>
    <property type="project" value="TreeGrafter"/>
</dbReference>
<evidence type="ECO:0000259" key="5">
    <source>
        <dbReference type="PROSITE" id="PS50097"/>
    </source>
</evidence>
<dbReference type="PROSITE" id="PS50137">
    <property type="entry name" value="DS_RBD"/>
    <property type="match status" value="5"/>
</dbReference>
<feature type="domain" description="BTB" evidence="5">
    <location>
        <begin position="27"/>
        <end position="98"/>
    </location>
</feature>
<dbReference type="GO" id="GO:0010494">
    <property type="term" value="C:cytoplasmic stress granule"/>
    <property type="evidence" value="ECO:0007669"/>
    <property type="project" value="TreeGrafter"/>
</dbReference>
<dbReference type="GO" id="GO:0003725">
    <property type="term" value="F:double-stranded RNA binding"/>
    <property type="evidence" value="ECO:0007669"/>
    <property type="project" value="TreeGrafter"/>
</dbReference>
<organism evidence="7 8">
    <name type="scientific">Clunio marinus</name>
    <dbReference type="NCBI Taxonomy" id="568069"/>
    <lineage>
        <taxon>Eukaryota</taxon>
        <taxon>Metazoa</taxon>
        <taxon>Ecdysozoa</taxon>
        <taxon>Arthropoda</taxon>
        <taxon>Hexapoda</taxon>
        <taxon>Insecta</taxon>
        <taxon>Pterygota</taxon>
        <taxon>Neoptera</taxon>
        <taxon>Endopterygota</taxon>
        <taxon>Diptera</taxon>
        <taxon>Nematocera</taxon>
        <taxon>Chironomoidea</taxon>
        <taxon>Chironomidae</taxon>
        <taxon>Clunio</taxon>
    </lineage>
</organism>
<dbReference type="GO" id="GO:0048477">
    <property type="term" value="P:oogenesis"/>
    <property type="evidence" value="ECO:0007669"/>
    <property type="project" value="UniProtKB-ARBA"/>
</dbReference>
<keyword evidence="8" id="KW-1185">Reference proteome</keyword>
<evidence type="ECO:0000256" key="2">
    <source>
        <dbReference type="ARBA" id="ARBA00022884"/>
    </source>
</evidence>
<reference evidence="7 8" key="1">
    <citation type="submission" date="2015-04" db="EMBL/GenBank/DDBJ databases">
        <authorList>
            <person name="Syromyatnikov M.Y."/>
            <person name="Popov V.N."/>
        </authorList>
    </citation>
    <scope>NUCLEOTIDE SEQUENCE [LARGE SCALE GENOMIC DNA]</scope>
</reference>
<gene>
    <name evidence="7" type="ORF">CLUMA_CG006263</name>
</gene>
<feature type="domain" description="DRBM" evidence="6">
    <location>
        <begin position="1395"/>
        <end position="1462"/>
    </location>
</feature>
<feature type="domain" description="DRBM" evidence="6">
    <location>
        <begin position="1090"/>
        <end position="1157"/>
    </location>
</feature>
<evidence type="ECO:0000259" key="6">
    <source>
        <dbReference type="PROSITE" id="PS50137"/>
    </source>
</evidence>
<dbReference type="Proteomes" id="UP000183832">
    <property type="component" value="Unassembled WGS sequence"/>
</dbReference>
<dbReference type="CDD" id="cd19859">
    <property type="entry name" value="DSRM_STAU_rpt3"/>
    <property type="match status" value="1"/>
</dbReference>
<dbReference type="GO" id="GO:0010468">
    <property type="term" value="P:regulation of gene expression"/>
    <property type="evidence" value="ECO:0007669"/>
    <property type="project" value="UniProtKB-ARBA"/>
</dbReference>
<name>A0A1J1HYV3_9DIPT</name>
<feature type="compositionally biased region" description="Low complexity" evidence="4">
    <location>
        <begin position="551"/>
        <end position="566"/>
    </location>
</feature>
<dbReference type="GO" id="GO:0008298">
    <property type="term" value="P:intracellular mRNA localization"/>
    <property type="evidence" value="ECO:0007669"/>
    <property type="project" value="TreeGrafter"/>
</dbReference>
<dbReference type="GO" id="GO:0043025">
    <property type="term" value="C:neuronal cell body"/>
    <property type="evidence" value="ECO:0007669"/>
    <property type="project" value="TreeGrafter"/>
</dbReference>
<feature type="compositionally biased region" description="Basic and acidic residues" evidence="4">
    <location>
        <begin position="183"/>
        <end position="211"/>
    </location>
</feature>
<evidence type="ECO:0000256" key="4">
    <source>
        <dbReference type="SAM" id="MobiDB-lite"/>
    </source>
</evidence>
<dbReference type="InterPro" id="IPR032478">
    <property type="entry name" value="Staufen_C"/>
</dbReference>
<evidence type="ECO:0000256" key="3">
    <source>
        <dbReference type="PROSITE-ProRule" id="PRU00266"/>
    </source>
</evidence>
<dbReference type="SMART" id="SM00225">
    <property type="entry name" value="BTB"/>
    <property type="match status" value="1"/>
</dbReference>
<feature type="domain" description="DRBM" evidence="6">
    <location>
        <begin position="1215"/>
        <end position="1283"/>
    </location>
</feature>
<keyword evidence="2 3" id="KW-0694">RNA-binding</keyword>
<feature type="region of interest" description="Disordered" evidence="4">
    <location>
        <begin position="442"/>
        <end position="503"/>
    </location>
</feature>
<dbReference type="FunFam" id="3.30.160.20:FF:000007">
    <property type="entry name" value="Double-stranded RNA-binding protein Staufen homolog 1"/>
    <property type="match status" value="2"/>
</dbReference>
<dbReference type="GO" id="GO:0035418">
    <property type="term" value="P:protein localization to synapse"/>
    <property type="evidence" value="ECO:0007669"/>
    <property type="project" value="TreeGrafter"/>
</dbReference>
<dbReference type="InterPro" id="IPR000210">
    <property type="entry name" value="BTB/POZ_dom"/>
</dbReference>
<dbReference type="SUPFAM" id="SSF54768">
    <property type="entry name" value="dsRNA-binding domain-like"/>
    <property type="match status" value="5"/>
</dbReference>
<protein>
    <submittedName>
        <fullName evidence="7">CLUMA_CG006263, isoform A</fullName>
    </submittedName>
</protein>
<feature type="compositionally biased region" description="Basic and acidic residues" evidence="4">
    <location>
        <begin position="240"/>
        <end position="251"/>
    </location>
</feature>
<dbReference type="Pfam" id="PF00651">
    <property type="entry name" value="BTB"/>
    <property type="match status" value="1"/>
</dbReference>
<feature type="compositionally biased region" description="Pro residues" evidence="4">
    <location>
        <begin position="491"/>
        <end position="503"/>
    </location>
</feature>
<feature type="region of interest" description="Disordered" evidence="4">
    <location>
        <begin position="141"/>
        <end position="325"/>
    </location>
</feature>
<evidence type="ECO:0000313" key="7">
    <source>
        <dbReference type="EMBL" id="CRK92730.1"/>
    </source>
</evidence>
<dbReference type="STRING" id="568069.A0A1J1HYV3"/>
<feature type="compositionally biased region" description="Low complexity" evidence="4">
    <location>
        <begin position="1352"/>
        <end position="1383"/>
    </location>
</feature>
<dbReference type="Pfam" id="PF00035">
    <property type="entry name" value="dsrm"/>
    <property type="match status" value="3"/>
</dbReference>
<dbReference type="SUPFAM" id="SSF54695">
    <property type="entry name" value="POZ domain"/>
    <property type="match status" value="1"/>
</dbReference>
<feature type="compositionally biased region" description="Polar residues" evidence="4">
    <location>
        <begin position="446"/>
        <end position="457"/>
    </location>
</feature>
<dbReference type="Gene3D" id="3.30.160.20">
    <property type="match status" value="5"/>
</dbReference>
<feature type="compositionally biased region" description="Low complexity" evidence="4">
    <location>
        <begin position="285"/>
        <end position="296"/>
    </location>
</feature>
<accession>A0A1J1HYV3</accession>
<feature type="compositionally biased region" description="Polar residues" evidence="4">
    <location>
        <begin position="581"/>
        <end position="609"/>
    </location>
</feature>
<dbReference type="GO" id="GO:0098964">
    <property type="term" value="P:anterograde dendritic transport of messenger ribonucleoprotein complex"/>
    <property type="evidence" value="ECO:0007669"/>
    <property type="project" value="TreeGrafter"/>
</dbReference>
<dbReference type="SMART" id="SM00358">
    <property type="entry name" value="DSRM"/>
    <property type="match status" value="5"/>
</dbReference>
<evidence type="ECO:0000256" key="1">
    <source>
        <dbReference type="ARBA" id="ARBA00022737"/>
    </source>
</evidence>
<dbReference type="PROSITE" id="PS50097">
    <property type="entry name" value="BTB"/>
    <property type="match status" value="1"/>
</dbReference>
<dbReference type="PANTHER" id="PTHR46054:SF3">
    <property type="entry name" value="MATERNAL EFFECT PROTEIN STAUFEN"/>
    <property type="match status" value="1"/>
</dbReference>
<dbReference type="OrthoDB" id="10037267at2759"/>
<feature type="compositionally biased region" description="Basic residues" evidence="4">
    <location>
        <begin position="252"/>
        <end position="264"/>
    </location>
</feature>
<dbReference type="CDD" id="cd19860">
    <property type="entry name" value="DSRM_STAU_rpt4"/>
    <property type="match status" value="1"/>
</dbReference>
<feature type="compositionally biased region" description="Low complexity" evidence="4">
    <location>
        <begin position="148"/>
        <end position="164"/>
    </location>
</feature>